<dbReference type="Pfam" id="PF19081">
    <property type="entry name" value="Ig_7"/>
    <property type="match status" value="1"/>
</dbReference>
<dbReference type="KEGG" id="srd:SD10_07625"/>
<proteinExistence type="predicted"/>
<organism evidence="3 4">
    <name type="scientific">Spirosoma radiotolerans</name>
    <dbReference type="NCBI Taxonomy" id="1379870"/>
    <lineage>
        <taxon>Bacteria</taxon>
        <taxon>Pseudomonadati</taxon>
        <taxon>Bacteroidota</taxon>
        <taxon>Cytophagia</taxon>
        <taxon>Cytophagales</taxon>
        <taxon>Cytophagaceae</taxon>
        <taxon>Spirosoma</taxon>
    </lineage>
</organism>
<accession>A0A0E3ZTV6</accession>
<evidence type="ECO:0000259" key="2">
    <source>
        <dbReference type="Pfam" id="PF19081"/>
    </source>
</evidence>
<dbReference type="NCBIfam" id="TIGR04131">
    <property type="entry name" value="Bac_Flav_CTERM"/>
    <property type="match status" value="1"/>
</dbReference>
<dbReference type="PATRIC" id="fig|1379870.5.peg.1655"/>
<feature type="signal peptide" evidence="1">
    <location>
        <begin position="1"/>
        <end position="22"/>
    </location>
</feature>
<evidence type="ECO:0000313" key="3">
    <source>
        <dbReference type="EMBL" id="AKD54794.1"/>
    </source>
</evidence>
<evidence type="ECO:0000256" key="1">
    <source>
        <dbReference type="SAM" id="SignalP"/>
    </source>
</evidence>
<gene>
    <name evidence="3" type="ORF">SD10_07625</name>
</gene>
<dbReference type="OrthoDB" id="7794186at2"/>
<dbReference type="EMBL" id="CP010429">
    <property type="protein sequence ID" value="AKD54794.1"/>
    <property type="molecule type" value="Genomic_DNA"/>
</dbReference>
<evidence type="ECO:0000313" key="4">
    <source>
        <dbReference type="Proteomes" id="UP000033054"/>
    </source>
</evidence>
<dbReference type="InterPro" id="IPR025667">
    <property type="entry name" value="SprB_repeat"/>
</dbReference>
<feature type="chain" id="PRO_5002417253" description="Ig-like domain-containing protein" evidence="1">
    <location>
        <begin position="23"/>
        <end position="621"/>
    </location>
</feature>
<keyword evidence="1" id="KW-0732">Signal</keyword>
<feature type="domain" description="Ig-like" evidence="2">
    <location>
        <begin position="146"/>
        <end position="214"/>
    </location>
</feature>
<dbReference type="Proteomes" id="UP000033054">
    <property type="component" value="Chromosome"/>
</dbReference>
<keyword evidence="4" id="KW-1185">Reference proteome</keyword>
<reference evidence="3 4" key="1">
    <citation type="journal article" date="2014" name="Curr. Microbiol.">
        <title>Spirosoma radiotolerans sp. nov., a gamma-radiation-resistant bacterium isolated from gamma ray-irradiated soil.</title>
        <authorList>
            <person name="Lee J.J."/>
            <person name="Srinivasan S."/>
            <person name="Lim S."/>
            <person name="Joe M."/>
            <person name="Im S."/>
            <person name="Bae S.I."/>
            <person name="Park K.R."/>
            <person name="Han J.H."/>
            <person name="Park S.H."/>
            <person name="Joo B.M."/>
            <person name="Park S.J."/>
            <person name="Kim M.K."/>
        </authorList>
    </citation>
    <scope>NUCLEOTIDE SEQUENCE [LARGE SCALE GENOMIC DNA]</scope>
    <source>
        <strain evidence="3 4">DG5A</strain>
    </source>
</reference>
<protein>
    <recommendedName>
        <fullName evidence="2">Ig-like domain-containing protein</fullName>
    </recommendedName>
</protein>
<dbReference type="Pfam" id="PF13585">
    <property type="entry name" value="CHU_C"/>
    <property type="match status" value="1"/>
</dbReference>
<dbReference type="InterPro" id="IPR026341">
    <property type="entry name" value="T9SS_type_B"/>
</dbReference>
<dbReference type="AlphaFoldDB" id="A0A0E3ZTV6"/>
<dbReference type="InterPro" id="IPR044023">
    <property type="entry name" value="Ig_7"/>
</dbReference>
<dbReference type="HOGENOM" id="CLU_439979_0_0_10"/>
<dbReference type="Pfam" id="PF13573">
    <property type="entry name" value="SprB"/>
    <property type="match status" value="2"/>
</dbReference>
<dbReference type="STRING" id="1379870.SD10_07625"/>
<sequence length="621" mass="65342">MGIRNCTGLLCLLFFSYSLSSAQNVAGLWLGATYSSTTGKLLYDYTMMLTQTGNRLTGNTQTASSAGPFSRQATAILSGQLNGSTVAFTESNQDGSLNGNCYWRGTMTYNPVDESLIGTFENIVNGNYCSTAANGNVELYRIALKSGTTFCRNTPARLTVTGKNIRWYSSEAKTNLLATGNTYTPRLNETTTLYITQTLNQAESPAVPITVTITEPIFKFAITNAGCNKNNGAIQVIASNAINWQYSVNAGAFQSSASFTSLSPGSYTVVAKDTAGCQAAHTAIITATADAAPTIRGVQTTPPGCASATGEVSVVAVGGSGPLTYSIDNGGTFQSSPVFSKLAGGGYTVRVRDANGCEVDKAVTLPIGNTLDVNSLISVPTTCGQANGQVSITTSGGRKPVLYSIDNRPFQATALFTNLPAGTYSLLAKDSVGCTVSQSVTVAASTGPQPGAIQTTASTCGEQNGAIRIAPGASTANLMFSLDGQPFQKNSDFNGLKAGTYSLIVRDDNSCVISRSIQIVLDCASVLHLPTAFSPNHDSMNDALTVYFSFPSITVTTFIVYDRWGTVLYNRANFAISSGEPLWDGQLNGQAVPAGMYAYRLDCQFPDGTPMTYRQSVALLY</sequence>
<dbReference type="RefSeq" id="WP_046376395.1">
    <property type="nucleotide sequence ID" value="NZ_CP010429.1"/>
</dbReference>
<name>A0A0E3ZTV6_9BACT</name>